<dbReference type="Gene3D" id="1.10.1200.10">
    <property type="entry name" value="ACP-like"/>
    <property type="match status" value="1"/>
</dbReference>
<dbReference type="Gene3D" id="2.40.110.10">
    <property type="entry name" value="Butyryl-CoA Dehydrogenase, subunit A, domain 2"/>
    <property type="match status" value="1"/>
</dbReference>
<dbReference type="Pfam" id="PF02770">
    <property type="entry name" value="Acyl-CoA_dh_M"/>
    <property type="match status" value="1"/>
</dbReference>
<dbReference type="Gene3D" id="1.10.540.10">
    <property type="entry name" value="Acyl-CoA dehydrogenase/oxidase, N-terminal domain"/>
    <property type="match status" value="1"/>
</dbReference>
<dbReference type="Gene3D" id="1.20.140.10">
    <property type="entry name" value="Butyryl-CoA Dehydrogenase, subunit A, domain 3"/>
    <property type="match status" value="1"/>
</dbReference>
<keyword evidence="4" id="KW-0597">Phosphoprotein</keyword>
<dbReference type="SUPFAM" id="SSF47203">
    <property type="entry name" value="Acyl-CoA dehydrogenase C-terminal domain-like"/>
    <property type="match status" value="1"/>
</dbReference>
<dbReference type="InterPro" id="IPR037069">
    <property type="entry name" value="AcylCoA_DH/ox_N_sf"/>
</dbReference>
<keyword evidence="3" id="KW-0596">Phosphopantetheine</keyword>
<dbReference type="PANTHER" id="PTHR43884">
    <property type="entry name" value="ACYL-COA DEHYDROGENASE"/>
    <property type="match status" value="1"/>
</dbReference>
<keyword evidence="7" id="KW-0560">Oxidoreductase</keyword>
<evidence type="ECO:0000256" key="6">
    <source>
        <dbReference type="ARBA" id="ARBA00022827"/>
    </source>
</evidence>
<dbReference type="Pfam" id="PF02771">
    <property type="entry name" value="Acyl-CoA_dh_N"/>
    <property type="match status" value="1"/>
</dbReference>
<gene>
    <name evidence="9" type="ORF">HNR71_002240</name>
    <name evidence="10" type="ORF">HPO96_21075</name>
</gene>
<evidence type="ECO:0000256" key="4">
    <source>
        <dbReference type="ARBA" id="ARBA00022553"/>
    </source>
</evidence>
<evidence type="ECO:0000256" key="7">
    <source>
        <dbReference type="RuleBase" id="RU362125"/>
    </source>
</evidence>
<evidence type="ECO:0000313" key="12">
    <source>
        <dbReference type="Proteomes" id="UP000553957"/>
    </source>
</evidence>
<dbReference type="InterPro" id="IPR046373">
    <property type="entry name" value="Acyl-CoA_Oxase/DH_mid-dom_sf"/>
</dbReference>
<evidence type="ECO:0000256" key="3">
    <source>
        <dbReference type="ARBA" id="ARBA00022450"/>
    </source>
</evidence>
<comment type="caution">
    <text evidence="10">The sequence shown here is derived from an EMBL/GenBank/DDBJ whole genome shotgun (WGS) entry which is preliminary data.</text>
</comment>
<dbReference type="InterPro" id="IPR006162">
    <property type="entry name" value="Ppantetheine_attach_site"/>
</dbReference>
<dbReference type="InterPro" id="IPR009081">
    <property type="entry name" value="PP-bd_ACP"/>
</dbReference>
<keyword evidence="11" id="KW-1185">Reference proteome</keyword>
<name>A0A7Y4L1T2_9ACTN</name>
<dbReference type="GO" id="GO:0050660">
    <property type="term" value="F:flavin adenine dinucleotide binding"/>
    <property type="evidence" value="ECO:0007669"/>
    <property type="project" value="InterPro"/>
</dbReference>
<dbReference type="EMBL" id="JABJRC010000005">
    <property type="protein sequence ID" value="NOL42742.1"/>
    <property type="molecule type" value="Genomic_DNA"/>
</dbReference>
<keyword evidence="5 7" id="KW-0285">Flavoprotein</keyword>
<dbReference type="Pfam" id="PF00550">
    <property type="entry name" value="PP-binding"/>
    <property type="match status" value="1"/>
</dbReference>
<dbReference type="InterPro" id="IPR009075">
    <property type="entry name" value="AcylCo_DH/oxidase_C"/>
</dbReference>
<dbReference type="InterPro" id="IPR020806">
    <property type="entry name" value="PKS_PP-bd"/>
</dbReference>
<dbReference type="GO" id="GO:0031177">
    <property type="term" value="F:phosphopantetheine binding"/>
    <property type="evidence" value="ECO:0007669"/>
    <property type="project" value="InterPro"/>
</dbReference>
<dbReference type="InterPro" id="IPR036250">
    <property type="entry name" value="AcylCo_DH-like_C"/>
</dbReference>
<dbReference type="CDD" id="cd00567">
    <property type="entry name" value="ACAD"/>
    <property type="match status" value="1"/>
</dbReference>
<protein>
    <submittedName>
        <fullName evidence="9 10">Acyl-CoA dehydrogenase</fullName>
    </submittedName>
</protein>
<dbReference type="PROSITE" id="PS50075">
    <property type="entry name" value="CARRIER"/>
    <property type="match status" value="1"/>
</dbReference>
<organism evidence="10 11">
    <name type="scientific">Kribbella sandramycini</name>
    <dbReference type="NCBI Taxonomy" id="60450"/>
    <lineage>
        <taxon>Bacteria</taxon>
        <taxon>Bacillati</taxon>
        <taxon>Actinomycetota</taxon>
        <taxon>Actinomycetes</taxon>
        <taxon>Propionibacteriales</taxon>
        <taxon>Kribbellaceae</taxon>
        <taxon>Kribbella</taxon>
    </lineage>
</organism>
<keyword evidence="6 7" id="KW-0274">FAD</keyword>
<dbReference type="Proteomes" id="UP000534306">
    <property type="component" value="Unassembled WGS sequence"/>
</dbReference>
<dbReference type="PANTHER" id="PTHR43884:SF19">
    <property type="entry name" value="ACYL-COA DEHYDROGENASE FADE4-RELATED"/>
    <property type="match status" value="1"/>
</dbReference>
<evidence type="ECO:0000256" key="2">
    <source>
        <dbReference type="ARBA" id="ARBA00009347"/>
    </source>
</evidence>
<evidence type="ECO:0000313" key="11">
    <source>
        <dbReference type="Proteomes" id="UP000534306"/>
    </source>
</evidence>
<feature type="domain" description="Carrier" evidence="8">
    <location>
        <begin position="508"/>
        <end position="587"/>
    </location>
</feature>
<dbReference type="InterPro" id="IPR006091">
    <property type="entry name" value="Acyl-CoA_Oxase/DH_mid-dom"/>
</dbReference>
<comment type="cofactor">
    <cofactor evidence="1 7">
        <name>FAD</name>
        <dbReference type="ChEBI" id="CHEBI:57692"/>
    </cofactor>
</comment>
<reference evidence="10 11" key="1">
    <citation type="submission" date="2020-05" db="EMBL/GenBank/DDBJ databases">
        <title>Genome sequence of Kribbella sandramycini ATCC 39419.</title>
        <authorList>
            <person name="Maclea K.S."/>
            <person name="Fair J.L."/>
        </authorList>
    </citation>
    <scope>NUCLEOTIDE SEQUENCE [LARGE SCALE GENOMIC DNA]</scope>
    <source>
        <strain evidence="10 11">ATCC 39419</strain>
    </source>
</reference>
<dbReference type="SMART" id="SM00823">
    <property type="entry name" value="PKS_PP"/>
    <property type="match status" value="1"/>
</dbReference>
<dbReference type="AlphaFoldDB" id="A0A7Y4L1T2"/>
<sequence length="591" mass="63219">MTSSDTSPSVLAELYAGRVRTDLLTPFPEQDSDDVQAGTNAVALLEGLLADHLDPETVESTGELPDGLLEKLQGAGLLRLMVEPALGGLGLSWLNACRVVEAAALRSVAVAFVLSIQNGFGSATYLPALSDGPLRELIAEKVATGIVSAAADAEPAGAANESRQTVAVPVEDGAAYLLTGEKLFIGNGAVADFLDVSATVAGTVRLFFVDTSSPGFEVVARHEFMGLRGAPFGRLRLTDVRVPAEQLMSADQDWRMRPDVAVRGMDVERDLGLRAALGRHLVIGPPSLAIARLALEWAREFVGRRVIDGRPLGEYEEIQRSVGEIAAEIHTIETVQQWCLLGLARANTEPELAAAKNITSRAAGRAIDRAMAILGGEGYETARSKAARGVPAHPVERYLRDARALRVAGGVDTMMDRWSFQANHRPSVPAAPGDSYLAVQAHRFATTCQSLAEPTQRQSALLGRLGGELLTLTLLTARTGFPAAEEQSRRRLELLWTAVDDELEPGASPATQLGKQLLDPTEAIVTALWIEAFGTADGDFFSLGGHSMVAVRLAARLRERLGVRVPVRVILEKPTVAELVRHLSEGDHRES</sequence>
<accession>A0A7Y4L1T2</accession>
<evidence type="ECO:0000259" key="8">
    <source>
        <dbReference type="PROSITE" id="PS50075"/>
    </source>
</evidence>
<dbReference type="SUPFAM" id="SSF56645">
    <property type="entry name" value="Acyl-CoA dehydrogenase NM domain-like"/>
    <property type="match status" value="1"/>
</dbReference>
<reference evidence="9 12" key="2">
    <citation type="submission" date="2020-08" db="EMBL/GenBank/DDBJ databases">
        <title>Sequencing the genomes of 1000 actinobacteria strains.</title>
        <authorList>
            <person name="Klenk H.-P."/>
        </authorList>
    </citation>
    <scope>NUCLEOTIDE SEQUENCE [LARGE SCALE GENOMIC DNA]</scope>
    <source>
        <strain evidence="9 12">DSM 15626</strain>
    </source>
</reference>
<evidence type="ECO:0000313" key="9">
    <source>
        <dbReference type="EMBL" id="MBB6566603.1"/>
    </source>
</evidence>
<dbReference type="SUPFAM" id="SSF47336">
    <property type="entry name" value="ACP-like"/>
    <property type="match status" value="1"/>
</dbReference>
<dbReference type="RefSeq" id="WP_171675241.1">
    <property type="nucleotide sequence ID" value="NZ_BAAAGT010000004.1"/>
</dbReference>
<evidence type="ECO:0000313" key="10">
    <source>
        <dbReference type="EMBL" id="NOL42742.1"/>
    </source>
</evidence>
<dbReference type="PROSITE" id="PS00012">
    <property type="entry name" value="PHOSPHOPANTETHEINE"/>
    <property type="match status" value="1"/>
</dbReference>
<dbReference type="Proteomes" id="UP000553957">
    <property type="component" value="Unassembled WGS sequence"/>
</dbReference>
<proteinExistence type="inferred from homology"/>
<dbReference type="InterPro" id="IPR009100">
    <property type="entry name" value="AcylCoA_DH/oxidase_NM_dom_sf"/>
</dbReference>
<evidence type="ECO:0000256" key="5">
    <source>
        <dbReference type="ARBA" id="ARBA00022630"/>
    </source>
</evidence>
<comment type="similarity">
    <text evidence="2 7">Belongs to the acyl-CoA dehydrogenase family.</text>
</comment>
<dbReference type="Pfam" id="PF00441">
    <property type="entry name" value="Acyl-CoA_dh_1"/>
    <property type="match status" value="1"/>
</dbReference>
<evidence type="ECO:0000256" key="1">
    <source>
        <dbReference type="ARBA" id="ARBA00001974"/>
    </source>
</evidence>
<dbReference type="InterPro" id="IPR013786">
    <property type="entry name" value="AcylCoA_DH/ox_N"/>
</dbReference>
<dbReference type="EMBL" id="JACHKF010000001">
    <property type="protein sequence ID" value="MBB6566603.1"/>
    <property type="molecule type" value="Genomic_DNA"/>
</dbReference>
<dbReference type="GO" id="GO:0003995">
    <property type="term" value="F:acyl-CoA dehydrogenase activity"/>
    <property type="evidence" value="ECO:0007669"/>
    <property type="project" value="TreeGrafter"/>
</dbReference>
<dbReference type="GO" id="GO:0005886">
    <property type="term" value="C:plasma membrane"/>
    <property type="evidence" value="ECO:0007669"/>
    <property type="project" value="TreeGrafter"/>
</dbReference>
<dbReference type="InterPro" id="IPR036736">
    <property type="entry name" value="ACP-like_sf"/>
</dbReference>